<sequence>MVTVGPGLVGNSLTRLVRQRRRQPYPPTLERGQETAEAKLGYGGNELRILTTPNHPVGEVFGCDPDAGSPPHDGDGHVFLLFLLSLLFLSKRCTPRRPASRLAADPAPAFLFSLHPAFFASPPPQTSRIAKRASSIQHNIHPSHHQRAQHCIIGTQLAYEPWFAADSRLLSTSTSTSTSTAPAQHQHHQQRGMLSRLLAGLKTHTQQKLAPRFSPLDSMAHVAAVCQLCLELEIYLGGKTRSTG</sequence>
<dbReference type="EMBL" id="ML220113">
    <property type="protein sequence ID" value="TGZ83519.1"/>
    <property type="molecule type" value="Genomic_DNA"/>
</dbReference>
<keyword evidence="2" id="KW-1185">Reference proteome</keyword>
<evidence type="ECO:0000313" key="2">
    <source>
        <dbReference type="Proteomes" id="UP000298138"/>
    </source>
</evidence>
<dbReference type="Proteomes" id="UP000298138">
    <property type="component" value="Unassembled WGS sequence"/>
</dbReference>
<protein>
    <submittedName>
        <fullName evidence="1">Uncharacterized protein</fullName>
    </submittedName>
</protein>
<accession>A0A4S2N2V7</accession>
<organism evidence="1 2">
    <name type="scientific">Ascodesmis nigricans</name>
    <dbReference type="NCBI Taxonomy" id="341454"/>
    <lineage>
        <taxon>Eukaryota</taxon>
        <taxon>Fungi</taxon>
        <taxon>Dikarya</taxon>
        <taxon>Ascomycota</taxon>
        <taxon>Pezizomycotina</taxon>
        <taxon>Pezizomycetes</taxon>
        <taxon>Pezizales</taxon>
        <taxon>Ascodesmidaceae</taxon>
        <taxon>Ascodesmis</taxon>
    </lineage>
</organism>
<name>A0A4S2N2V7_9PEZI</name>
<reference evidence="1 2" key="1">
    <citation type="submission" date="2019-04" db="EMBL/GenBank/DDBJ databases">
        <title>Comparative genomics and transcriptomics to analyze fruiting body development in filamentous ascomycetes.</title>
        <authorList>
            <consortium name="DOE Joint Genome Institute"/>
            <person name="Lutkenhaus R."/>
            <person name="Traeger S."/>
            <person name="Breuer J."/>
            <person name="Kuo A."/>
            <person name="Lipzen A."/>
            <person name="Pangilinan J."/>
            <person name="Dilworth D."/>
            <person name="Sandor L."/>
            <person name="Poggeler S."/>
            <person name="Barry K."/>
            <person name="Grigoriev I.V."/>
            <person name="Nowrousian M."/>
        </authorList>
    </citation>
    <scope>NUCLEOTIDE SEQUENCE [LARGE SCALE GENOMIC DNA]</scope>
    <source>
        <strain evidence="1 2">CBS 389.68</strain>
    </source>
</reference>
<gene>
    <name evidence="1" type="ORF">EX30DRAFT_346302</name>
</gene>
<evidence type="ECO:0000313" key="1">
    <source>
        <dbReference type="EMBL" id="TGZ83519.1"/>
    </source>
</evidence>
<dbReference type="AlphaFoldDB" id="A0A4S2N2V7"/>
<dbReference type="InParanoid" id="A0A4S2N2V7"/>
<proteinExistence type="predicted"/>